<dbReference type="Proteomes" id="UP000193228">
    <property type="component" value="Unassembled WGS sequence"/>
</dbReference>
<dbReference type="Pfam" id="PF00450">
    <property type="entry name" value="Peptidase_S10"/>
    <property type="match status" value="1"/>
</dbReference>
<evidence type="ECO:0000313" key="7">
    <source>
        <dbReference type="EMBL" id="SMG57644.1"/>
    </source>
</evidence>
<dbReference type="Gene3D" id="3.40.50.1820">
    <property type="entry name" value="alpha/beta hydrolase"/>
    <property type="match status" value="1"/>
</dbReference>
<feature type="compositionally biased region" description="Polar residues" evidence="6">
    <location>
        <begin position="1"/>
        <end position="11"/>
    </location>
</feature>
<feature type="region of interest" description="Disordered" evidence="6">
    <location>
        <begin position="1"/>
        <end position="55"/>
    </location>
</feature>
<reference evidence="8" key="1">
    <citation type="submission" date="2017-04" db="EMBL/GenBank/DDBJ databases">
        <authorList>
            <person name="Varghese N."/>
            <person name="Submissions S."/>
        </authorList>
    </citation>
    <scope>NUCLEOTIDE SEQUENCE [LARGE SCALE GENOMIC DNA]</scope>
    <source>
        <strain evidence="8">LMG 29540</strain>
    </source>
</reference>
<protein>
    <submittedName>
        <fullName evidence="7">Carboxypeptidase C (Cathepsin A)</fullName>
    </submittedName>
</protein>
<name>A0A1X7LVW0_9BURK</name>
<keyword evidence="4" id="KW-0378">Hydrolase</keyword>
<evidence type="ECO:0000313" key="8">
    <source>
        <dbReference type="Proteomes" id="UP000193228"/>
    </source>
</evidence>
<evidence type="ECO:0000256" key="6">
    <source>
        <dbReference type="SAM" id="MobiDB-lite"/>
    </source>
</evidence>
<dbReference type="SUPFAM" id="SSF53474">
    <property type="entry name" value="alpha/beta-Hydrolases"/>
    <property type="match status" value="1"/>
</dbReference>
<evidence type="ECO:0000256" key="1">
    <source>
        <dbReference type="ARBA" id="ARBA00022645"/>
    </source>
</evidence>
<dbReference type="STRING" id="1515439.SAMN06265784_11017"/>
<evidence type="ECO:0000256" key="3">
    <source>
        <dbReference type="ARBA" id="ARBA00022729"/>
    </source>
</evidence>
<keyword evidence="2" id="KW-0645">Protease</keyword>
<keyword evidence="8" id="KW-1185">Reference proteome</keyword>
<dbReference type="PANTHER" id="PTHR11802">
    <property type="entry name" value="SERINE PROTEASE FAMILY S10 SERINE CARBOXYPEPTIDASE"/>
    <property type="match status" value="1"/>
</dbReference>
<evidence type="ECO:0000256" key="4">
    <source>
        <dbReference type="ARBA" id="ARBA00022801"/>
    </source>
</evidence>
<accession>A0A1X7LVW0</accession>
<organism evidence="7 8">
    <name type="scientific">Paraburkholderia susongensis</name>
    <dbReference type="NCBI Taxonomy" id="1515439"/>
    <lineage>
        <taxon>Bacteria</taxon>
        <taxon>Pseudomonadati</taxon>
        <taxon>Pseudomonadota</taxon>
        <taxon>Betaproteobacteria</taxon>
        <taxon>Burkholderiales</taxon>
        <taxon>Burkholderiaceae</taxon>
        <taxon>Paraburkholderia</taxon>
    </lineage>
</organism>
<gene>
    <name evidence="7" type="ORF">SAMN06265784_11017</name>
</gene>
<feature type="compositionally biased region" description="Low complexity" evidence="6">
    <location>
        <begin position="12"/>
        <end position="33"/>
    </location>
</feature>
<proteinExistence type="predicted"/>
<dbReference type="InterPro" id="IPR029058">
    <property type="entry name" value="AB_hydrolase_fold"/>
</dbReference>
<dbReference type="RefSeq" id="WP_085488021.1">
    <property type="nucleotide sequence ID" value="NZ_FXAT01000010.1"/>
</dbReference>
<keyword evidence="5" id="KW-0325">Glycoprotein</keyword>
<evidence type="ECO:0000256" key="2">
    <source>
        <dbReference type="ARBA" id="ARBA00022670"/>
    </source>
</evidence>
<dbReference type="InterPro" id="IPR001563">
    <property type="entry name" value="Peptidase_S10"/>
</dbReference>
<dbReference type="OrthoDB" id="9770107at2"/>
<dbReference type="EMBL" id="FXAT01000010">
    <property type="protein sequence ID" value="SMG57644.1"/>
    <property type="molecule type" value="Genomic_DNA"/>
</dbReference>
<dbReference type="PANTHER" id="PTHR11802:SF3">
    <property type="entry name" value="RETINOID-INDUCIBLE SERINE CARBOXYPEPTIDASE"/>
    <property type="match status" value="1"/>
</dbReference>
<dbReference type="GO" id="GO:0004185">
    <property type="term" value="F:serine-type carboxypeptidase activity"/>
    <property type="evidence" value="ECO:0007669"/>
    <property type="project" value="InterPro"/>
</dbReference>
<keyword evidence="3" id="KW-0732">Signal</keyword>
<dbReference type="AlphaFoldDB" id="A0A1X7LVW0"/>
<evidence type="ECO:0000256" key="5">
    <source>
        <dbReference type="ARBA" id="ARBA00023180"/>
    </source>
</evidence>
<sequence>MTNTESASGSQHPSHNAPAAATAGAAGATSTPHKIQGGDQPLFDPVAYGNGPDDSVTETAETAAITHHSMTIGGHKINYTATAGHLVIVDPSSSQPEARMFYVAFTQDNQKEETRPVTFFYNGGPGSSSVFVLLGSFAPRRIKTSMPGFTPPAPYSMEDNPDSLLDRSDLVFINPVGTGYSAAIAPKKNRDFWGVDQDADSLKQFIKRFLTKNNRWNSPKYLYGESYGTARSCVLAYRLHEDGVDLNGITLQSSILDYTQAGNPVGALPTAASDAWYHKKLGVAPRPADLGAFAEEVAQFARTDYLAALRKFPATDSATVEKLSEYTGIDKTTLLAWSLDIAGYDSRGNSLFLTTLLKAQGLALGEYDGRVTAIDTGIAGKIDPNSGGNDPTMTAVTGVYTTMWNVYLNEQLKYTSNSSFTDLNDQAFKYWDFSHIDPTGAQKGVDSKGNIILYTAGDLAAVMALNPDLKVLSANGFFDFVTPFYQTVLDLQQMPLLSQQVRQNLSARFYPSGHMVYLDGGSRTALKADLAHMYEDTVSNVQALGRIRALQARVAK</sequence>
<keyword evidence="1 7" id="KW-0121">Carboxypeptidase</keyword>
<dbReference type="GO" id="GO:0006508">
    <property type="term" value="P:proteolysis"/>
    <property type="evidence" value="ECO:0007669"/>
    <property type="project" value="UniProtKB-KW"/>
</dbReference>